<evidence type="ECO:0000313" key="2">
    <source>
        <dbReference type="EMBL" id="NKE69472.1"/>
    </source>
</evidence>
<comment type="caution">
    <text evidence="2">The sequence shown here is derived from an EMBL/GenBank/DDBJ whole genome shotgun (WGS) entry which is preliminary data.</text>
</comment>
<dbReference type="EMBL" id="VTOW01000001">
    <property type="protein sequence ID" value="NKE69472.1"/>
    <property type="molecule type" value="Genomic_DNA"/>
</dbReference>
<keyword evidence="1" id="KW-0472">Membrane</keyword>
<gene>
    <name evidence="2" type="ORF">MNODULE_01735</name>
</gene>
<keyword evidence="1" id="KW-0812">Transmembrane</keyword>
<dbReference type="Pfam" id="PF14325">
    <property type="entry name" value="DUF4383"/>
    <property type="match status" value="1"/>
</dbReference>
<protein>
    <submittedName>
        <fullName evidence="2">DUF4383 domain-containing protein</fullName>
    </submittedName>
</protein>
<feature type="transmembrane region" description="Helical" evidence="1">
    <location>
        <begin position="68"/>
        <end position="88"/>
    </location>
</feature>
<reference evidence="2 3" key="1">
    <citation type="journal article" date="2020" name="Nature">
        <title>Bacterial chemolithoautotrophy via manganese oxidation.</title>
        <authorList>
            <person name="Yu H."/>
            <person name="Leadbetter J.R."/>
        </authorList>
    </citation>
    <scope>NUCLEOTIDE SEQUENCE [LARGE SCALE GENOMIC DNA]</scope>
    <source>
        <strain evidence="2 3">Mn-1</strain>
    </source>
</reference>
<dbReference type="AlphaFoldDB" id="A0A7X6DLT7"/>
<feature type="transmembrane region" description="Helical" evidence="1">
    <location>
        <begin position="9"/>
        <end position="26"/>
    </location>
</feature>
<dbReference type="Proteomes" id="UP000534783">
    <property type="component" value="Unassembled WGS sequence"/>
</dbReference>
<name>A0A7X6DLT7_9BACT</name>
<accession>A0A7X6DLT7</accession>
<organism evidence="2 3">
    <name type="scientific">Candidatus Manganitrophus noduliformans</name>
    <dbReference type="NCBI Taxonomy" id="2606439"/>
    <lineage>
        <taxon>Bacteria</taxon>
        <taxon>Pseudomonadati</taxon>
        <taxon>Nitrospirota</taxon>
        <taxon>Nitrospiria</taxon>
        <taxon>Candidatus Troglogloeales</taxon>
        <taxon>Candidatus Manganitrophaceae</taxon>
        <taxon>Candidatus Manganitrophus</taxon>
    </lineage>
</organism>
<feature type="transmembrane region" description="Helical" evidence="1">
    <location>
        <begin position="32"/>
        <end position="56"/>
    </location>
</feature>
<evidence type="ECO:0000313" key="3">
    <source>
        <dbReference type="Proteomes" id="UP000534783"/>
    </source>
</evidence>
<evidence type="ECO:0000256" key="1">
    <source>
        <dbReference type="SAM" id="Phobius"/>
    </source>
</evidence>
<keyword evidence="3" id="KW-1185">Reference proteome</keyword>
<proteinExistence type="predicted"/>
<sequence length="132" mass="14668">MDMEKASKGVMTLGIIFIILGIWGFFQNPILGLFMVGPIHNWVHLISGILAVIFASSGESPAKQFAKVFGVVYGFLAIAGFFITDQLYFGFLRANDADDWLHLFLAVAFLYLGYSRSYGVHRRGMREAPARG</sequence>
<feature type="transmembrane region" description="Helical" evidence="1">
    <location>
        <begin position="100"/>
        <end position="119"/>
    </location>
</feature>
<keyword evidence="1" id="KW-1133">Transmembrane helix</keyword>